<name>A0A3N4HXX3_ASCIM</name>
<dbReference type="InterPro" id="IPR011053">
    <property type="entry name" value="Single_hybrid_motif"/>
</dbReference>
<keyword evidence="8" id="KW-1185">Reference proteome</keyword>
<dbReference type="Proteomes" id="UP000275078">
    <property type="component" value="Unassembled WGS sequence"/>
</dbReference>
<dbReference type="PANTHER" id="PTHR23151:SF82">
    <property type="entry name" value="PYRUVATE DEHYDROGENASE COMPLEX PROTEIN X COMPONENT, MITOCHONDRIAL"/>
    <property type="match status" value="1"/>
</dbReference>
<feature type="domain" description="Peripheral subunit-binding (PSBD)" evidence="6">
    <location>
        <begin position="127"/>
        <end position="167"/>
    </location>
</feature>
<evidence type="ECO:0000259" key="6">
    <source>
        <dbReference type="PROSITE" id="PS51826"/>
    </source>
</evidence>
<evidence type="ECO:0000313" key="8">
    <source>
        <dbReference type="Proteomes" id="UP000275078"/>
    </source>
</evidence>
<dbReference type="Pfam" id="PF02817">
    <property type="entry name" value="E3_binding"/>
    <property type="match status" value="1"/>
</dbReference>
<dbReference type="EMBL" id="ML119708">
    <property type="protein sequence ID" value="RPA78695.1"/>
    <property type="molecule type" value="Genomic_DNA"/>
</dbReference>
<dbReference type="STRING" id="1160509.A0A3N4HXX3"/>
<dbReference type="PANTHER" id="PTHR23151">
    <property type="entry name" value="DIHYDROLIPOAMIDE ACETYL/SUCCINYL-TRANSFERASE-RELATED"/>
    <property type="match status" value="1"/>
</dbReference>
<dbReference type="InterPro" id="IPR003016">
    <property type="entry name" value="2-oxoA_DH_lipoyl-BS"/>
</dbReference>
<comment type="similarity">
    <text evidence="1">Belongs to the 2-oxoacid dehydrogenase family.</text>
</comment>
<evidence type="ECO:0008006" key="9">
    <source>
        <dbReference type="Google" id="ProtNLM"/>
    </source>
</evidence>
<feature type="domain" description="Lipoyl-binding" evidence="5">
    <location>
        <begin position="1"/>
        <end position="65"/>
    </location>
</feature>
<dbReference type="InterPro" id="IPR045257">
    <property type="entry name" value="E2/Pdx1"/>
</dbReference>
<dbReference type="SUPFAM" id="SSF47005">
    <property type="entry name" value="Peripheral subunit-binding domain of 2-oxo acid dehydrogenase complex"/>
    <property type="match status" value="1"/>
</dbReference>
<evidence type="ECO:0000313" key="7">
    <source>
        <dbReference type="EMBL" id="RPA78695.1"/>
    </source>
</evidence>
<organism evidence="7 8">
    <name type="scientific">Ascobolus immersus RN42</name>
    <dbReference type="NCBI Taxonomy" id="1160509"/>
    <lineage>
        <taxon>Eukaryota</taxon>
        <taxon>Fungi</taxon>
        <taxon>Dikarya</taxon>
        <taxon>Ascomycota</taxon>
        <taxon>Pezizomycotina</taxon>
        <taxon>Pezizomycetes</taxon>
        <taxon>Pezizales</taxon>
        <taxon>Ascobolaceae</taxon>
        <taxon>Ascobolus</taxon>
    </lineage>
</organism>
<dbReference type="InterPro" id="IPR004167">
    <property type="entry name" value="PSBD"/>
</dbReference>
<dbReference type="PROSITE" id="PS00189">
    <property type="entry name" value="LIPOYL"/>
    <property type="match status" value="1"/>
</dbReference>
<evidence type="ECO:0000256" key="2">
    <source>
        <dbReference type="ARBA" id="ARBA00022823"/>
    </source>
</evidence>
<proteinExistence type="inferred from homology"/>
<dbReference type="SUPFAM" id="SSF51230">
    <property type="entry name" value="Single hybrid motif"/>
    <property type="match status" value="1"/>
</dbReference>
<dbReference type="FunFam" id="2.40.50.100:FF:000010">
    <property type="entry name" value="Acetyltransferase component of pyruvate dehydrogenase complex"/>
    <property type="match status" value="1"/>
</dbReference>
<dbReference type="Gene3D" id="4.10.320.10">
    <property type="entry name" value="E3-binding domain"/>
    <property type="match status" value="1"/>
</dbReference>
<dbReference type="Gene3D" id="2.40.50.100">
    <property type="match status" value="1"/>
</dbReference>
<dbReference type="PROSITE" id="PS50968">
    <property type="entry name" value="BIOTINYL_LIPOYL"/>
    <property type="match status" value="1"/>
</dbReference>
<keyword evidence="2" id="KW-0450">Lipoyl</keyword>
<reference evidence="7 8" key="1">
    <citation type="journal article" date="2018" name="Nat. Ecol. Evol.">
        <title>Pezizomycetes genomes reveal the molecular basis of ectomycorrhizal truffle lifestyle.</title>
        <authorList>
            <person name="Murat C."/>
            <person name="Payen T."/>
            <person name="Noel B."/>
            <person name="Kuo A."/>
            <person name="Morin E."/>
            <person name="Chen J."/>
            <person name="Kohler A."/>
            <person name="Krizsan K."/>
            <person name="Balestrini R."/>
            <person name="Da Silva C."/>
            <person name="Montanini B."/>
            <person name="Hainaut M."/>
            <person name="Levati E."/>
            <person name="Barry K.W."/>
            <person name="Belfiori B."/>
            <person name="Cichocki N."/>
            <person name="Clum A."/>
            <person name="Dockter R.B."/>
            <person name="Fauchery L."/>
            <person name="Guy J."/>
            <person name="Iotti M."/>
            <person name="Le Tacon F."/>
            <person name="Lindquist E.A."/>
            <person name="Lipzen A."/>
            <person name="Malagnac F."/>
            <person name="Mello A."/>
            <person name="Molinier V."/>
            <person name="Miyauchi S."/>
            <person name="Poulain J."/>
            <person name="Riccioni C."/>
            <person name="Rubini A."/>
            <person name="Sitrit Y."/>
            <person name="Splivallo R."/>
            <person name="Traeger S."/>
            <person name="Wang M."/>
            <person name="Zifcakova L."/>
            <person name="Wipf D."/>
            <person name="Zambonelli A."/>
            <person name="Paolocci F."/>
            <person name="Nowrousian M."/>
            <person name="Ottonello S."/>
            <person name="Baldrian P."/>
            <person name="Spatafora J.W."/>
            <person name="Henrissat B."/>
            <person name="Nagy L.G."/>
            <person name="Aury J.M."/>
            <person name="Wincker P."/>
            <person name="Grigoriev I.V."/>
            <person name="Bonfante P."/>
            <person name="Martin F.M."/>
        </authorList>
    </citation>
    <scope>NUCLEOTIDE SEQUENCE [LARGE SCALE GENOMIC DNA]</scope>
    <source>
        <strain evidence="7 8">RN42</strain>
    </source>
</reference>
<sequence length="343" mass="36539">MTEGSIISWKKKEGEAFTAGEVLLEIETDKATMDVEAQDDGILAKILVGDGSKGVQVGARIAVTAEEGDDLASLDIPKDESAAESSAKGSETKKVEAKEAPKKVEKPLKGVENAKPAEGAPLKLDFTPSPSVAHLLKEKGISSEDAKNIPTSGPKGRMLKGDVLAYLGKINKEHPQQLSSSINKLAHLDLSNIKIKPRPKKEAATPGKPGKAAEEIKEVAIPLAFPVQGELLIQAAQEANKRVPVTTGPSPADLFNELVGAPVKASRKPNTFQVEVRPAKTIVKEANIYDVLVGKANPRAPPKKVVVGPELLTVKIGKGQTEKQGKQFLEEITHILQAEQPRL</sequence>
<dbReference type="CDD" id="cd06849">
    <property type="entry name" value="lipoyl_domain"/>
    <property type="match status" value="1"/>
</dbReference>
<evidence type="ECO:0000256" key="4">
    <source>
        <dbReference type="SAM" id="MobiDB-lite"/>
    </source>
</evidence>
<dbReference type="GO" id="GO:0006086">
    <property type="term" value="P:pyruvate decarboxylation to acetyl-CoA"/>
    <property type="evidence" value="ECO:0007669"/>
    <property type="project" value="InterPro"/>
</dbReference>
<dbReference type="OrthoDB" id="202158at2759"/>
<dbReference type="GO" id="GO:0004742">
    <property type="term" value="F:dihydrolipoyllysine-residue acetyltransferase activity"/>
    <property type="evidence" value="ECO:0007669"/>
    <property type="project" value="TreeGrafter"/>
</dbReference>
<dbReference type="InterPro" id="IPR036625">
    <property type="entry name" value="E3-bd_dom_sf"/>
</dbReference>
<dbReference type="InterPro" id="IPR000089">
    <property type="entry name" value="Biotin_lipoyl"/>
</dbReference>
<gene>
    <name evidence="7" type="ORF">BJ508DRAFT_416426</name>
</gene>
<evidence type="ECO:0000256" key="3">
    <source>
        <dbReference type="ARBA" id="ARBA00022946"/>
    </source>
</evidence>
<dbReference type="GO" id="GO:0045254">
    <property type="term" value="C:pyruvate dehydrogenase complex"/>
    <property type="evidence" value="ECO:0007669"/>
    <property type="project" value="InterPro"/>
</dbReference>
<dbReference type="PROSITE" id="PS51826">
    <property type="entry name" value="PSBD"/>
    <property type="match status" value="1"/>
</dbReference>
<feature type="region of interest" description="Disordered" evidence="4">
    <location>
        <begin position="68"/>
        <end position="128"/>
    </location>
</feature>
<keyword evidence="3" id="KW-0809">Transit peptide</keyword>
<feature type="compositionally biased region" description="Basic and acidic residues" evidence="4">
    <location>
        <begin position="90"/>
        <end position="109"/>
    </location>
</feature>
<evidence type="ECO:0000256" key="1">
    <source>
        <dbReference type="ARBA" id="ARBA00007317"/>
    </source>
</evidence>
<accession>A0A3N4HXX3</accession>
<dbReference type="Pfam" id="PF00364">
    <property type="entry name" value="Biotin_lipoyl"/>
    <property type="match status" value="1"/>
</dbReference>
<protein>
    <recommendedName>
        <fullName evidence="9">Pyruvate dehydrogenase protein x component</fullName>
    </recommendedName>
</protein>
<evidence type="ECO:0000259" key="5">
    <source>
        <dbReference type="PROSITE" id="PS50968"/>
    </source>
</evidence>
<dbReference type="AlphaFoldDB" id="A0A3N4HXX3"/>